<feature type="site" description="Important for autoinhibition of adenylyltransferase activity" evidence="11">
    <location>
        <position position="117"/>
    </location>
</feature>
<dbReference type="SUPFAM" id="SSF140931">
    <property type="entry name" value="Fic-like"/>
    <property type="match status" value="1"/>
</dbReference>
<feature type="binding site" evidence="10">
    <location>
        <begin position="244"/>
        <end position="251"/>
    </location>
    <ligand>
        <name>ATP</name>
        <dbReference type="ChEBI" id="CHEBI:30616"/>
    </ligand>
</feature>
<evidence type="ECO:0000256" key="7">
    <source>
        <dbReference type="ARBA" id="ARBA00022989"/>
    </source>
</evidence>
<name>A0A1F6MV26_9BACT</name>
<dbReference type="Proteomes" id="UP000178347">
    <property type="component" value="Unassembled WGS sequence"/>
</dbReference>
<dbReference type="PANTHER" id="PTHR13504:SF34">
    <property type="entry name" value="PROTEIN ADENYLYLTRANSFERASE FICD"/>
    <property type="match status" value="1"/>
</dbReference>
<dbReference type="EMBL" id="MFQN01000009">
    <property type="protein sequence ID" value="OGH75482.1"/>
    <property type="molecule type" value="Genomic_DNA"/>
</dbReference>
<dbReference type="InterPro" id="IPR040198">
    <property type="entry name" value="Fido_containing"/>
</dbReference>
<keyword evidence="7" id="KW-1133">Transmembrane helix</keyword>
<dbReference type="GO" id="GO:0016020">
    <property type="term" value="C:membrane"/>
    <property type="evidence" value="ECO:0007669"/>
    <property type="project" value="UniProtKB-SubCell"/>
</dbReference>
<proteinExistence type="predicted"/>
<dbReference type="STRING" id="1798692.A3G00_01090"/>
<evidence type="ECO:0000256" key="5">
    <source>
        <dbReference type="ARBA" id="ARBA00022803"/>
    </source>
</evidence>
<dbReference type="PANTHER" id="PTHR13504">
    <property type="entry name" value="FIDO DOMAIN-CONTAINING PROTEIN DDB_G0283145"/>
    <property type="match status" value="1"/>
</dbReference>
<dbReference type="InterPro" id="IPR036597">
    <property type="entry name" value="Fido-like_dom_sf"/>
</dbReference>
<dbReference type="GO" id="GO:0005524">
    <property type="term" value="F:ATP binding"/>
    <property type="evidence" value="ECO:0007669"/>
    <property type="project" value="UniProtKB-KW"/>
</dbReference>
<keyword evidence="2" id="KW-0812">Transmembrane</keyword>
<gene>
    <name evidence="13" type="ORF">A3G00_01090</name>
</gene>
<evidence type="ECO:0000256" key="2">
    <source>
        <dbReference type="ARBA" id="ARBA00022692"/>
    </source>
</evidence>
<evidence type="ECO:0000256" key="6">
    <source>
        <dbReference type="ARBA" id="ARBA00022840"/>
    </source>
</evidence>
<organism evidence="13 14">
    <name type="scientific">Candidatus Magasanikbacteria bacterium RIFCSPLOWO2_12_FULL_43_12</name>
    <dbReference type="NCBI Taxonomy" id="1798692"/>
    <lineage>
        <taxon>Bacteria</taxon>
        <taxon>Candidatus Magasanikiibacteriota</taxon>
    </lineage>
</organism>
<accession>A0A1F6MV26</accession>
<feature type="active site" evidence="9">
    <location>
        <position position="240"/>
    </location>
</feature>
<evidence type="ECO:0000256" key="10">
    <source>
        <dbReference type="PIRSR" id="PIRSR640198-2"/>
    </source>
</evidence>
<comment type="caution">
    <text evidence="13">The sequence shown here is derived from an EMBL/GenBank/DDBJ whole genome shotgun (WGS) entry which is preliminary data.</text>
</comment>
<evidence type="ECO:0000256" key="8">
    <source>
        <dbReference type="ARBA" id="ARBA00023136"/>
    </source>
</evidence>
<dbReference type="PROSITE" id="PS51459">
    <property type="entry name" value="FIDO"/>
    <property type="match status" value="1"/>
</dbReference>
<evidence type="ECO:0000256" key="3">
    <source>
        <dbReference type="ARBA" id="ARBA00022737"/>
    </source>
</evidence>
<dbReference type="AlphaFoldDB" id="A0A1F6MV26"/>
<dbReference type="InterPro" id="IPR003812">
    <property type="entry name" value="Fido"/>
</dbReference>
<comment type="subcellular location">
    <subcellularLocation>
        <location evidence="1">Membrane</location>
        <topology evidence="1">Single-pass membrane protein</topology>
    </subcellularLocation>
</comment>
<evidence type="ECO:0000313" key="14">
    <source>
        <dbReference type="Proteomes" id="UP000178347"/>
    </source>
</evidence>
<keyword evidence="8" id="KW-0472">Membrane</keyword>
<protein>
    <recommendedName>
        <fullName evidence="12">Fido domain-containing protein</fullName>
    </recommendedName>
</protein>
<keyword evidence="3" id="KW-0677">Repeat</keyword>
<sequence length="312" mass="37403">MPQIYKKFVKNKPFFYLTEYIRINKKNKKIQVYLGKSIPNDLSHYYVELSGKEKRLTQKNLSDLFAFEKIFNQEQIGKIEDLRIELKYRMLSLSDAKRERLWNRYAVQFIFESNAIEGSRLSKAEVNSIVKNSYIKKNIERREIREVRNSIAAFNFLRRGRFRLNQHQIINLHKALMKDLPTNTGYKRVEIIVNNKTTTPVGGVRREMSMLLEWWKKNKKSARHPLAAAADWHQRFECIHPFEDGNGRVGRLLLNFLLWESGYPPILFLYQNRKLYFSALDQADEGRKNKWYWYVIRAYKNSIKWLLNESKH</sequence>
<evidence type="ECO:0000256" key="4">
    <source>
        <dbReference type="ARBA" id="ARBA00022741"/>
    </source>
</evidence>
<evidence type="ECO:0000313" key="13">
    <source>
        <dbReference type="EMBL" id="OGH75482.1"/>
    </source>
</evidence>
<evidence type="ECO:0000256" key="11">
    <source>
        <dbReference type="PIRSR" id="PIRSR640198-3"/>
    </source>
</evidence>
<evidence type="ECO:0000256" key="1">
    <source>
        <dbReference type="ARBA" id="ARBA00004167"/>
    </source>
</evidence>
<keyword evidence="4 10" id="KW-0547">Nucleotide-binding</keyword>
<reference evidence="13 14" key="1">
    <citation type="journal article" date="2016" name="Nat. Commun.">
        <title>Thousands of microbial genomes shed light on interconnected biogeochemical processes in an aquifer system.</title>
        <authorList>
            <person name="Anantharaman K."/>
            <person name="Brown C.T."/>
            <person name="Hug L.A."/>
            <person name="Sharon I."/>
            <person name="Castelle C.J."/>
            <person name="Probst A.J."/>
            <person name="Thomas B.C."/>
            <person name="Singh A."/>
            <person name="Wilkins M.J."/>
            <person name="Karaoz U."/>
            <person name="Brodie E.L."/>
            <person name="Williams K.H."/>
            <person name="Hubbard S.S."/>
            <person name="Banfield J.F."/>
        </authorList>
    </citation>
    <scope>NUCLEOTIDE SEQUENCE [LARGE SCALE GENOMIC DNA]</scope>
</reference>
<evidence type="ECO:0000256" key="9">
    <source>
        <dbReference type="PIRSR" id="PIRSR640198-1"/>
    </source>
</evidence>
<keyword evidence="5" id="KW-0802">TPR repeat</keyword>
<dbReference type="Pfam" id="PF02661">
    <property type="entry name" value="Fic"/>
    <property type="match status" value="1"/>
</dbReference>
<evidence type="ECO:0000259" key="12">
    <source>
        <dbReference type="PROSITE" id="PS51459"/>
    </source>
</evidence>
<feature type="domain" description="Fido" evidence="12">
    <location>
        <begin position="164"/>
        <end position="308"/>
    </location>
</feature>
<keyword evidence="6 10" id="KW-0067">ATP-binding</keyword>
<dbReference type="Gene3D" id="1.10.3290.10">
    <property type="entry name" value="Fido-like domain"/>
    <property type="match status" value="1"/>
</dbReference>